<dbReference type="Proteomes" id="UP000295830">
    <property type="component" value="Unassembled WGS sequence"/>
</dbReference>
<dbReference type="EMBL" id="SOAX01000005">
    <property type="protein sequence ID" value="TDT39464.1"/>
    <property type="molecule type" value="Genomic_DNA"/>
</dbReference>
<dbReference type="InterPro" id="IPR019554">
    <property type="entry name" value="Soluble_ligand-bd"/>
</dbReference>
<evidence type="ECO:0000256" key="1">
    <source>
        <dbReference type="ARBA" id="ARBA00022729"/>
    </source>
</evidence>
<feature type="domain" description="Polysaccharide export protein N-terminal" evidence="3">
    <location>
        <begin position="41"/>
        <end position="114"/>
    </location>
</feature>
<dbReference type="GO" id="GO:0015159">
    <property type="term" value="F:polysaccharide transmembrane transporter activity"/>
    <property type="evidence" value="ECO:0007669"/>
    <property type="project" value="InterPro"/>
</dbReference>
<organism evidence="5 6">
    <name type="scientific">Halospina denitrificans</name>
    <dbReference type="NCBI Taxonomy" id="332522"/>
    <lineage>
        <taxon>Bacteria</taxon>
        <taxon>Pseudomonadati</taxon>
        <taxon>Pseudomonadota</taxon>
        <taxon>Gammaproteobacteria</taxon>
        <taxon>Halospina</taxon>
    </lineage>
</organism>
<dbReference type="Gene3D" id="3.10.560.10">
    <property type="entry name" value="Outer membrane lipoprotein wza domain like"/>
    <property type="match status" value="1"/>
</dbReference>
<keyword evidence="6" id="KW-1185">Reference proteome</keyword>
<accession>A0A4R7JP08</accession>
<reference evidence="5 6" key="1">
    <citation type="submission" date="2019-03" db="EMBL/GenBank/DDBJ databases">
        <title>Genomic Encyclopedia of Type Strains, Phase IV (KMG-IV): sequencing the most valuable type-strain genomes for metagenomic binning, comparative biology and taxonomic classification.</title>
        <authorList>
            <person name="Goeker M."/>
        </authorList>
    </citation>
    <scope>NUCLEOTIDE SEQUENCE [LARGE SCALE GENOMIC DNA]</scope>
    <source>
        <strain evidence="5 6">DSM 15505</strain>
    </source>
</reference>
<dbReference type="NCBIfam" id="TIGR03027">
    <property type="entry name" value="pepcterm_export"/>
    <property type="match status" value="1"/>
</dbReference>
<name>A0A4R7JP08_9GAMM</name>
<feature type="signal peptide" evidence="2">
    <location>
        <begin position="1"/>
        <end position="21"/>
    </location>
</feature>
<dbReference type="PANTHER" id="PTHR33619">
    <property type="entry name" value="POLYSACCHARIDE EXPORT PROTEIN GFCE-RELATED"/>
    <property type="match status" value="1"/>
</dbReference>
<evidence type="ECO:0000259" key="4">
    <source>
        <dbReference type="Pfam" id="PF10531"/>
    </source>
</evidence>
<evidence type="ECO:0000313" key="6">
    <source>
        <dbReference type="Proteomes" id="UP000295830"/>
    </source>
</evidence>
<sequence>MKASYKIISLLTLLLILSGCAGTDFARQARIDKALERQSEPVTEYRIGPSDVLRVVVWRNEDLSVQVPVRPDGRISVPLVGDVQASGKAPETLASDIETGLDEYIRQPHVSVIVSQMSSHEFTHRVRVTGAVRQPASQPYREGMTVMDVILGAGGATEFANLDSATLYRELEDDVVAIPVNLDAILNSGNIETNYRLVPGDIITVPERRF</sequence>
<dbReference type="RefSeq" id="WP_243865034.1">
    <property type="nucleotide sequence ID" value="NZ_SOAX01000005.1"/>
</dbReference>
<evidence type="ECO:0000259" key="3">
    <source>
        <dbReference type="Pfam" id="PF02563"/>
    </source>
</evidence>
<keyword evidence="1 2" id="KW-0732">Signal</keyword>
<dbReference type="PANTHER" id="PTHR33619:SF3">
    <property type="entry name" value="POLYSACCHARIDE EXPORT PROTEIN GFCE-RELATED"/>
    <property type="match status" value="1"/>
</dbReference>
<proteinExistence type="predicted"/>
<dbReference type="PROSITE" id="PS51257">
    <property type="entry name" value="PROKAR_LIPOPROTEIN"/>
    <property type="match status" value="1"/>
</dbReference>
<dbReference type="InterPro" id="IPR003715">
    <property type="entry name" value="Poly_export_N"/>
</dbReference>
<feature type="domain" description="Soluble ligand binding" evidence="4">
    <location>
        <begin position="125"/>
        <end position="172"/>
    </location>
</feature>
<evidence type="ECO:0000256" key="2">
    <source>
        <dbReference type="SAM" id="SignalP"/>
    </source>
</evidence>
<evidence type="ECO:0000313" key="5">
    <source>
        <dbReference type="EMBL" id="TDT39464.1"/>
    </source>
</evidence>
<dbReference type="AlphaFoldDB" id="A0A4R7JP08"/>
<protein>
    <submittedName>
        <fullName evidence="5">Polysaccharide export outer membrane protein</fullName>
    </submittedName>
</protein>
<dbReference type="Pfam" id="PF10531">
    <property type="entry name" value="SLBB"/>
    <property type="match status" value="1"/>
</dbReference>
<comment type="caution">
    <text evidence="5">The sequence shown here is derived from an EMBL/GenBank/DDBJ whole genome shotgun (WGS) entry which is preliminary data.</text>
</comment>
<dbReference type="InterPro" id="IPR017477">
    <property type="entry name" value="PEP-CTERM_polysacc_export"/>
</dbReference>
<dbReference type="InterPro" id="IPR049712">
    <property type="entry name" value="Poly_export"/>
</dbReference>
<feature type="chain" id="PRO_5020869389" evidence="2">
    <location>
        <begin position="22"/>
        <end position="210"/>
    </location>
</feature>
<gene>
    <name evidence="5" type="ORF">DES49_2391</name>
</gene>
<dbReference type="Pfam" id="PF02563">
    <property type="entry name" value="Poly_export"/>
    <property type="match status" value="1"/>
</dbReference>